<organism evidence="2">
    <name type="scientific">Mimiviridae sp. ChoanoV1</name>
    <dbReference type="NCBI Taxonomy" id="2596887"/>
    <lineage>
        <taxon>Viruses</taxon>
        <taxon>Varidnaviria</taxon>
        <taxon>Bamfordvirae</taxon>
        <taxon>Nucleocytoviricota</taxon>
        <taxon>Megaviricetes</taxon>
        <taxon>Imitervirales</taxon>
        <taxon>Schizomimiviridae</taxon>
    </lineage>
</organism>
<evidence type="ECO:0000313" key="2">
    <source>
        <dbReference type="EMBL" id="QDY51719.1"/>
    </source>
</evidence>
<proteinExistence type="predicted"/>
<keyword evidence="1" id="KW-1133">Transmembrane helix</keyword>
<dbReference type="EMBL" id="MK250085">
    <property type="protein sequence ID" value="QDY51719.1"/>
    <property type="molecule type" value="Genomic_DNA"/>
</dbReference>
<keyword evidence="1" id="KW-0472">Membrane</keyword>
<accession>A0A5B8HUW4</accession>
<keyword evidence="1" id="KW-0812">Transmembrane</keyword>
<gene>
    <name evidence="2" type="ORF">1_104</name>
</gene>
<feature type="transmembrane region" description="Helical" evidence="1">
    <location>
        <begin position="34"/>
        <end position="58"/>
    </location>
</feature>
<name>A0A5B8HUW4_9VIRU</name>
<reference evidence="2" key="1">
    <citation type="submission" date="2018-11" db="EMBL/GenBank/DDBJ databases">
        <title>A distinct lineage of giant viruses engineers rhodopsin photosystems in predatory marine eukaryotes.</title>
        <authorList>
            <person name="Needham D.M."/>
            <person name="Yoshizawa S."/>
            <person name="Hosaka T."/>
            <person name="Poirier C."/>
            <person name="Choi C.-J."/>
            <person name="Hehenberger E."/>
            <person name="Irwin N.A.T."/>
            <person name="Wilken S."/>
            <person name="Yung C.-M."/>
            <person name="Bachy C."/>
            <person name="Kurihara R."/>
            <person name="Nakajima Y."/>
            <person name="Kojima K."/>
            <person name="Kimura-Someya T."/>
            <person name="Leonard G."/>
            <person name="Malmstrom R.R."/>
            <person name="Mende D."/>
            <person name="Olson D.K."/>
            <person name="Sudo Y."/>
            <person name="Sudek S."/>
            <person name="Richards T.A."/>
            <person name="DeLong E.F."/>
            <person name="Keeling P.J."/>
            <person name="Santoro A.E."/>
            <person name="Shirouzu M."/>
            <person name="Iwasaki W."/>
            <person name="Worden A.Z."/>
        </authorList>
    </citation>
    <scope>NUCLEOTIDE SEQUENCE</scope>
</reference>
<protein>
    <submittedName>
        <fullName evidence="2">Uncharacterized protein</fullName>
    </submittedName>
</protein>
<evidence type="ECO:0000256" key="1">
    <source>
        <dbReference type="SAM" id="Phobius"/>
    </source>
</evidence>
<sequence>MVIIWTIVITILILGFIFLGIKMSENIKDGDVKIFFVSLYFITLVTVFNIGISIFFFIKLAKKKGQVGPKGLNGKMGERGDSGICNQMTCRKSTVKMILLKALKEEYLENLDIENQLCKYFTENTEPNQFLELNLEHIKYLTDNIKEVIFNHFSYLENNDVEKYPKKDITLTLNDKVIILTYSDNCNNL</sequence>